<feature type="transmembrane region" description="Helical" evidence="6">
    <location>
        <begin position="68"/>
        <end position="87"/>
    </location>
</feature>
<dbReference type="InterPro" id="IPR005495">
    <property type="entry name" value="LptG/LptF_permease"/>
</dbReference>
<dbReference type="Pfam" id="PF03739">
    <property type="entry name" value="LptF_LptG"/>
    <property type="match status" value="1"/>
</dbReference>
<evidence type="ECO:0000256" key="5">
    <source>
        <dbReference type="ARBA" id="ARBA00023136"/>
    </source>
</evidence>
<keyword evidence="8" id="KW-1185">Reference proteome</keyword>
<evidence type="ECO:0000256" key="4">
    <source>
        <dbReference type="ARBA" id="ARBA00022989"/>
    </source>
</evidence>
<evidence type="ECO:0000256" key="2">
    <source>
        <dbReference type="ARBA" id="ARBA00022475"/>
    </source>
</evidence>
<keyword evidence="4 6" id="KW-1133">Transmembrane helix</keyword>
<dbReference type="RefSeq" id="WP_307269372.1">
    <property type="nucleotide sequence ID" value="NZ_JAUSVX010000002.1"/>
</dbReference>
<keyword evidence="3 6" id="KW-0812">Transmembrane</keyword>
<dbReference type="Proteomes" id="UP001242480">
    <property type="component" value="Unassembled WGS sequence"/>
</dbReference>
<dbReference type="EMBL" id="JAUSVX010000002">
    <property type="protein sequence ID" value="MDQ0468311.1"/>
    <property type="molecule type" value="Genomic_DNA"/>
</dbReference>
<proteinExistence type="predicted"/>
<keyword evidence="5 6" id="KW-0472">Membrane</keyword>
<evidence type="ECO:0000313" key="7">
    <source>
        <dbReference type="EMBL" id="MDQ0468311.1"/>
    </source>
</evidence>
<feature type="transmembrane region" description="Helical" evidence="6">
    <location>
        <begin position="14"/>
        <end position="35"/>
    </location>
</feature>
<gene>
    <name evidence="7" type="ORF">QO011_001311</name>
</gene>
<dbReference type="PANTHER" id="PTHR33529">
    <property type="entry name" value="SLR0882 PROTEIN-RELATED"/>
    <property type="match status" value="1"/>
</dbReference>
<feature type="transmembrane region" description="Helical" evidence="6">
    <location>
        <begin position="99"/>
        <end position="121"/>
    </location>
</feature>
<evidence type="ECO:0000256" key="1">
    <source>
        <dbReference type="ARBA" id="ARBA00004651"/>
    </source>
</evidence>
<comment type="caution">
    <text evidence="7">The sequence shown here is derived from an EMBL/GenBank/DDBJ whole genome shotgun (WGS) entry which is preliminary data.</text>
</comment>
<comment type="subcellular location">
    <subcellularLocation>
        <location evidence="1">Cell membrane</location>
        <topology evidence="1">Multi-pass membrane protein</topology>
    </subcellularLocation>
</comment>
<feature type="transmembrane region" description="Helical" evidence="6">
    <location>
        <begin position="334"/>
        <end position="357"/>
    </location>
</feature>
<name>A0ABU0J232_9HYPH</name>
<accession>A0ABU0J232</accession>
<dbReference type="NCBIfam" id="TIGR04408">
    <property type="entry name" value="LptG_lptG"/>
    <property type="match status" value="1"/>
</dbReference>
<organism evidence="7 8">
    <name type="scientific">Labrys wisconsinensis</name>
    <dbReference type="NCBI Taxonomy" id="425677"/>
    <lineage>
        <taxon>Bacteria</taxon>
        <taxon>Pseudomonadati</taxon>
        <taxon>Pseudomonadota</taxon>
        <taxon>Alphaproteobacteria</taxon>
        <taxon>Hyphomicrobiales</taxon>
        <taxon>Xanthobacteraceae</taxon>
        <taxon>Labrys</taxon>
    </lineage>
</organism>
<dbReference type="PANTHER" id="PTHR33529:SF2">
    <property type="entry name" value="LIPOPOLYSACCHARIDE EXPORT SYSTEM PERMEASE PROTEIN LPTG"/>
    <property type="match status" value="1"/>
</dbReference>
<protein>
    <submittedName>
        <fullName evidence="7">Lipopolysaccharide export system permease protein</fullName>
    </submittedName>
</protein>
<sequence length="362" mass="38552">MIGHTLGLYISRRFLKSVLGVVAVLFALIFVLDFVETMRRASDITGVGPGTIALISLFRTPSVAEQTLPFAVLFGAIGCFIALSRRLELIVARAAGVSVWQFLMPPVLLAALLGILAAIAFNPLSADLKARCDALEATVFNSSSANVATGSERWIRQRSIDGQAVIRAASSLEGGLTLTGVTIFTFDNDGRFQERIEAHTARLQNGSWALDDVRVLRPETQPAAYDSYVLATNLTAAQVLQTFTSPDTVSFWRLPSAIALATAAGLDTNEYRLHYQTLLARPALLVAMVLIAATVSLRFVRFGGLGFMVLGGVGAGFVLYVATKIAEDLGAAGLVNTSAAAWSPAIVSMLIGFTILLNQEDG</sequence>
<evidence type="ECO:0000256" key="6">
    <source>
        <dbReference type="SAM" id="Phobius"/>
    </source>
</evidence>
<feature type="transmembrane region" description="Helical" evidence="6">
    <location>
        <begin position="278"/>
        <end position="299"/>
    </location>
</feature>
<feature type="transmembrane region" description="Helical" evidence="6">
    <location>
        <begin position="305"/>
        <end position="322"/>
    </location>
</feature>
<evidence type="ECO:0000313" key="8">
    <source>
        <dbReference type="Proteomes" id="UP001242480"/>
    </source>
</evidence>
<keyword evidence="2" id="KW-1003">Cell membrane</keyword>
<reference evidence="7 8" key="1">
    <citation type="submission" date="2023-07" db="EMBL/GenBank/DDBJ databases">
        <title>Genomic Encyclopedia of Type Strains, Phase IV (KMG-IV): sequencing the most valuable type-strain genomes for metagenomic binning, comparative biology and taxonomic classification.</title>
        <authorList>
            <person name="Goeker M."/>
        </authorList>
    </citation>
    <scope>NUCLEOTIDE SEQUENCE [LARGE SCALE GENOMIC DNA]</scope>
    <source>
        <strain evidence="7 8">DSM 19619</strain>
    </source>
</reference>
<dbReference type="InterPro" id="IPR030923">
    <property type="entry name" value="LptG"/>
</dbReference>
<evidence type="ECO:0000256" key="3">
    <source>
        <dbReference type="ARBA" id="ARBA00022692"/>
    </source>
</evidence>